<dbReference type="OrthoDB" id="6206554at2"/>
<dbReference type="InterPro" id="IPR002035">
    <property type="entry name" value="VWF_A"/>
</dbReference>
<dbReference type="SUPFAM" id="SSF53300">
    <property type="entry name" value="vWA-like"/>
    <property type="match status" value="1"/>
</dbReference>
<keyword evidence="1" id="KW-1133">Transmembrane helix</keyword>
<dbReference type="PANTHER" id="PTHR22550">
    <property type="entry name" value="SPORE GERMINATION PROTEIN"/>
    <property type="match status" value="1"/>
</dbReference>
<dbReference type="AlphaFoldDB" id="A0A0A7EEA1"/>
<dbReference type="RefSeq" id="WP_038640442.1">
    <property type="nucleotide sequence ID" value="NZ_CP009888.1"/>
</dbReference>
<dbReference type="STRING" id="1348114.OM33_07285"/>
<dbReference type="Gene3D" id="3.40.50.410">
    <property type="entry name" value="von Willebrand factor, type A domain"/>
    <property type="match status" value="1"/>
</dbReference>
<evidence type="ECO:0000313" key="3">
    <source>
        <dbReference type="EMBL" id="AIY64975.1"/>
    </source>
</evidence>
<dbReference type="SMART" id="SM00327">
    <property type="entry name" value="VWA"/>
    <property type="match status" value="1"/>
</dbReference>
<keyword evidence="1" id="KW-0472">Membrane</keyword>
<keyword evidence="1" id="KW-0812">Transmembrane</keyword>
<dbReference type="InterPro" id="IPR033881">
    <property type="entry name" value="vWA_BatA_type"/>
</dbReference>
<keyword evidence="4" id="KW-1185">Reference proteome</keyword>
<accession>A0A0A7EEA1</accession>
<organism evidence="3 4">
    <name type="scientific">Pseudoalteromonas piratica</name>
    <dbReference type="NCBI Taxonomy" id="1348114"/>
    <lineage>
        <taxon>Bacteria</taxon>
        <taxon>Pseudomonadati</taxon>
        <taxon>Pseudomonadota</taxon>
        <taxon>Gammaproteobacteria</taxon>
        <taxon>Alteromonadales</taxon>
        <taxon>Pseudoalteromonadaceae</taxon>
        <taxon>Pseudoalteromonas</taxon>
    </lineage>
</organism>
<dbReference type="HOGENOM" id="CLU_024570_0_1_6"/>
<dbReference type="eggNOG" id="COG2304">
    <property type="taxonomic scope" value="Bacteria"/>
</dbReference>
<dbReference type="PANTHER" id="PTHR22550:SF18">
    <property type="entry name" value="VWFA DOMAIN-CONTAINING PROTEIN"/>
    <property type="match status" value="1"/>
</dbReference>
<feature type="transmembrane region" description="Helical" evidence="1">
    <location>
        <begin position="295"/>
        <end position="314"/>
    </location>
</feature>
<dbReference type="InterPro" id="IPR036465">
    <property type="entry name" value="vWFA_dom_sf"/>
</dbReference>
<sequence>MFEFAWPFAFLLLPLPLLLTKLQKSQQTAIVRTTALYHNPMVQTGSISQPARFSIWPWIIWLCLCVALAHPKYYGEPIQLPNEGREIMLAVDLSTSMREQDMQYQGQYIDRLSVVKAVLNEFITARTGDRLGLILFADTAFLQTPLTRDLTTVAKMLEEAQIGLVGQATAIGDALGLAVKRFALKDDSNRILILLTDGQNTAGNLAPEEALILAKDAGIKVYTVGVGADSQSNFFGFQMQRGSALDESLLTEIARETGGQYFRATDVESLQRIYQMLDQLEPISDNSETVRPQTALFYIPLFIIVLLLFTQTLVNSLKTLRLRSGA</sequence>
<dbReference type="KEGG" id="pseo:OM33_07285"/>
<evidence type="ECO:0000313" key="4">
    <source>
        <dbReference type="Proteomes" id="UP000030341"/>
    </source>
</evidence>
<dbReference type="EMBL" id="CP009888">
    <property type="protein sequence ID" value="AIY64975.1"/>
    <property type="molecule type" value="Genomic_DNA"/>
</dbReference>
<feature type="domain" description="VWFA" evidence="2">
    <location>
        <begin position="86"/>
        <end position="280"/>
    </location>
</feature>
<protein>
    <submittedName>
        <fullName evidence="3">IMP dehydrogenase</fullName>
    </submittedName>
</protein>
<dbReference type="Proteomes" id="UP000030341">
    <property type="component" value="Chromosome 1"/>
</dbReference>
<dbReference type="PROSITE" id="PS50234">
    <property type="entry name" value="VWFA"/>
    <property type="match status" value="1"/>
</dbReference>
<dbReference type="Pfam" id="PF00092">
    <property type="entry name" value="VWA"/>
    <property type="match status" value="1"/>
</dbReference>
<dbReference type="InterPro" id="IPR050768">
    <property type="entry name" value="UPF0353/GerABKA_families"/>
</dbReference>
<evidence type="ECO:0000256" key="1">
    <source>
        <dbReference type="SAM" id="Phobius"/>
    </source>
</evidence>
<name>A0A0A7EEA1_9GAMM</name>
<gene>
    <name evidence="3" type="ORF">OM33_07285</name>
</gene>
<reference evidence="3 4" key="1">
    <citation type="submission" date="2014-11" db="EMBL/GenBank/DDBJ databases">
        <title>Complete Genome Sequence of Pseudoalteromonas sp. Strain OCN003 Isolated from Kaneohe Bay, Oahu, Hawaii.</title>
        <authorList>
            <person name="Beurmann S."/>
            <person name="Videau P."/>
            <person name="Ushijima B."/>
            <person name="Smith A.M."/>
            <person name="Aeby G.S."/>
            <person name="Callahan S.M."/>
            <person name="Belcaid M."/>
        </authorList>
    </citation>
    <scope>NUCLEOTIDE SEQUENCE [LARGE SCALE GENOMIC DNA]</scope>
    <source>
        <strain evidence="3 4">OCN003</strain>
    </source>
</reference>
<evidence type="ECO:0000259" key="2">
    <source>
        <dbReference type="PROSITE" id="PS50234"/>
    </source>
</evidence>
<proteinExistence type="predicted"/>
<dbReference type="CDD" id="cd01467">
    <property type="entry name" value="vWA_BatA_type"/>
    <property type="match status" value="1"/>
</dbReference>